<dbReference type="GeneID" id="101853603"/>
<feature type="region of interest" description="Disordered" evidence="3">
    <location>
        <begin position="1"/>
        <end position="64"/>
    </location>
</feature>
<name>A0ABM0JEY1_APLCA</name>
<accession>A0ABM0JEY1</accession>
<feature type="compositionally biased region" description="Basic and acidic residues" evidence="3">
    <location>
        <begin position="205"/>
        <end position="228"/>
    </location>
</feature>
<feature type="compositionally biased region" description="Basic and acidic residues" evidence="3">
    <location>
        <begin position="236"/>
        <end position="252"/>
    </location>
</feature>
<feature type="compositionally biased region" description="Basic and acidic residues" evidence="3">
    <location>
        <begin position="95"/>
        <end position="107"/>
    </location>
</feature>
<feature type="domain" description="Nuclear speckle splicing regulatory protein 1 N-terminal" evidence="4">
    <location>
        <begin position="65"/>
        <end position="186"/>
    </location>
</feature>
<feature type="compositionally biased region" description="Basic residues" evidence="3">
    <location>
        <begin position="335"/>
        <end position="345"/>
    </location>
</feature>
<feature type="compositionally biased region" description="Polar residues" evidence="3">
    <location>
        <begin position="408"/>
        <end position="425"/>
    </location>
</feature>
<reference evidence="6" key="1">
    <citation type="submission" date="2025-08" db="UniProtKB">
        <authorList>
            <consortium name="RefSeq"/>
        </authorList>
    </citation>
    <scope>IDENTIFICATION</scope>
</reference>
<dbReference type="RefSeq" id="XP_005092166.1">
    <property type="nucleotide sequence ID" value="XM_005092109.3"/>
</dbReference>
<feature type="compositionally biased region" description="Low complexity" evidence="3">
    <location>
        <begin position="254"/>
        <end position="265"/>
    </location>
</feature>
<evidence type="ECO:0000313" key="5">
    <source>
        <dbReference type="Proteomes" id="UP000694888"/>
    </source>
</evidence>
<dbReference type="PANTHER" id="PTHR31938:SF4">
    <property type="entry name" value="NUCLEAR SPECKLE SPLICING REGULATORY PROTEIN 1"/>
    <property type="match status" value="1"/>
</dbReference>
<dbReference type="Pfam" id="PF09745">
    <property type="entry name" value="NSRP1_N"/>
    <property type="match status" value="1"/>
</dbReference>
<gene>
    <name evidence="6" type="primary">LOC101853603</name>
</gene>
<sequence>MSQNKVYGLILPKKNTQGKGSKPTTTSFNVFGDESDEEETTQVPVAPYGQGKSSSSSKMKRQTQMDIDKALQEDPSVYEYDEIYDDMQAQKPKVGAKEKESNTSTKDRKPKYIAGLLKAAEVKKREEERRKERQVQKEREAEGAKYADKESFVTSAYKKKMLEMQAEEERERQEAAMEAMTDVTKQKDMSGFYRYLYRQTTGGKVKPEPQVKEEKDENRQNDSIKEEPTETPETQARVKEEPQSPTAAERRSRSASSSSQSGSSESDSEQPKTSGRKEDKVQFSKRSKVQAASQFRKKRADLSPGSDTSPQRQKENSPRTRRHSPDATQGQSKSGGRRKRSRSRSRSNSPPAPRKSLKSSSENRRRNRSRSPEREKSQSVSGERHSYDTQTQSRSSKGDESGSHRGLKSNTGESDMVTSPGSDNSPRARSEEVNDSIVDNLKEMRKQTAAVIGPKRGKENSTPSVDPAKKVYPHHNSVKDIEEARKRYLQRKIARERARMA</sequence>
<dbReference type="Proteomes" id="UP000694888">
    <property type="component" value="Unplaced"/>
</dbReference>
<feature type="compositionally biased region" description="Basic and acidic residues" evidence="3">
    <location>
        <begin position="120"/>
        <end position="151"/>
    </location>
</feature>
<protein>
    <submittedName>
        <fullName evidence="6">Nuclear speckle splicing regulatory protein 1</fullName>
    </submittedName>
</protein>
<evidence type="ECO:0000256" key="2">
    <source>
        <dbReference type="ARBA" id="ARBA00023054"/>
    </source>
</evidence>
<comment type="similarity">
    <text evidence="1">Belongs to the NSRP1 family.</text>
</comment>
<keyword evidence="5" id="KW-1185">Reference proteome</keyword>
<dbReference type="InterPro" id="IPR042816">
    <property type="entry name" value="Nsrp1"/>
</dbReference>
<keyword evidence="2" id="KW-0175">Coiled coil</keyword>
<feature type="compositionally biased region" description="Basic and acidic residues" evidence="3">
    <location>
        <begin position="370"/>
        <end position="387"/>
    </location>
</feature>
<dbReference type="PANTHER" id="PTHR31938">
    <property type="entry name" value="NUCLEAR SPECKLE SPLICING REGULATORY PROTEIN 1"/>
    <property type="match status" value="1"/>
</dbReference>
<evidence type="ECO:0000313" key="6">
    <source>
        <dbReference type="RefSeq" id="XP_005092166.1"/>
    </source>
</evidence>
<dbReference type="InterPro" id="IPR018612">
    <property type="entry name" value="NSRP1_N"/>
</dbReference>
<feature type="region of interest" description="Disordered" evidence="3">
    <location>
        <begin position="88"/>
        <end position="478"/>
    </location>
</feature>
<evidence type="ECO:0000256" key="3">
    <source>
        <dbReference type="SAM" id="MobiDB-lite"/>
    </source>
</evidence>
<evidence type="ECO:0000259" key="4">
    <source>
        <dbReference type="Pfam" id="PF09745"/>
    </source>
</evidence>
<feature type="compositionally biased region" description="Polar residues" evidence="3">
    <location>
        <begin position="14"/>
        <end position="29"/>
    </location>
</feature>
<evidence type="ECO:0000256" key="1">
    <source>
        <dbReference type="ARBA" id="ARBA00010126"/>
    </source>
</evidence>
<proteinExistence type="inferred from homology"/>
<organism evidence="5 6">
    <name type="scientific">Aplysia californica</name>
    <name type="common">California sea hare</name>
    <dbReference type="NCBI Taxonomy" id="6500"/>
    <lineage>
        <taxon>Eukaryota</taxon>
        <taxon>Metazoa</taxon>
        <taxon>Spiralia</taxon>
        <taxon>Lophotrochozoa</taxon>
        <taxon>Mollusca</taxon>
        <taxon>Gastropoda</taxon>
        <taxon>Heterobranchia</taxon>
        <taxon>Euthyneura</taxon>
        <taxon>Tectipleura</taxon>
        <taxon>Aplysiida</taxon>
        <taxon>Aplysioidea</taxon>
        <taxon>Aplysiidae</taxon>
        <taxon>Aplysia</taxon>
    </lineage>
</organism>